<dbReference type="EMBL" id="HBJA01077639">
    <property type="protein sequence ID" value="CAE0816062.1"/>
    <property type="molecule type" value="Transcribed_RNA"/>
</dbReference>
<dbReference type="AlphaFoldDB" id="A0A7S4FV09"/>
<sequence length="121" mass="13548">MTETALASNMASNTALTRHQGFTLHFLNTSAELAKTAEKPVAMAVMILTRADKPNQCAELDQPIFENRVAVVLLVSVGDQRFFPSQQMPNQFSCRREKITLRKRLPCVCLPLQLAAWFPTN</sequence>
<accession>A0A7S4FV09</accession>
<organism evidence="1">
    <name type="scientific">Eutreptiella gymnastica</name>
    <dbReference type="NCBI Taxonomy" id="73025"/>
    <lineage>
        <taxon>Eukaryota</taxon>
        <taxon>Discoba</taxon>
        <taxon>Euglenozoa</taxon>
        <taxon>Euglenida</taxon>
        <taxon>Spirocuta</taxon>
        <taxon>Euglenophyceae</taxon>
        <taxon>Eutreptiales</taxon>
        <taxon>Eutreptiaceae</taxon>
        <taxon>Eutreptiella</taxon>
    </lineage>
</organism>
<evidence type="ECO:0000313" key="1">
    <source>
        <dbReference type="EMBL" id="CAE0816062.1"/>
    </source>
</evidence>
<gene>
    <name evidence="1" type="ORF">EGYM00163_LOCUS27221</name>
</gene>
<name>A0A7S4FV09_9EUGL</name>
<protein>
    <submittedName>
        <fullName evidence="1">Uncharacterized protein</fullName>
    </submittedName>
</protein>
<proteinExistence type="predicted"/>
<reference evidence="1" key="1">
    <citation type="submission" date="2021-01" db="EMBL/GenBank/DDBJ databases">
        <authorList>
            <person name="Corre E."/>
            <person name="Pelletier E."/>
            <person name="Niang G."/>
            <person name="Scheremetjew M."/>
            <person name="Finn R."/>
            <person name="Kale V."/>
            <person name="Holt S."/>
            <person name="Cochrane G."/>
            <person name="Meng A."/>
            <person name="Brown T."/>
            <person name="Cohen L."/>
        </authorList>
    </citation>
    <scope>NUCLEOTIDE SEQUENCE</scope>
    <source>
        <strain evidence="1">CCMP1594</strain>
    </source>
</reference>